<evidence type="ECO:0000313" key="4">
    <source>
        <dbReference type="Proteomes" id="UP000095280"/>
    </source>
</evidence>
<dbReference type="Proteomes" id="UP000095280">
    <property type="component" value="Unplaced"/>
</dbReference>
<feature type="compositionally biased region" description="Acidic residues" evidence="2">
    <location>
        <begin position="207"/>
        <end position="216"/>
    </location>
</feature>
<evidence type="ECO:0000313" key="5">
    <source>
        <dbReference type="WBParaSite" id="maker-uti_cns_0004026-snap-gene-0.2-mRNA-1"/>
    </source>
</evidence>
<feature type="compositionally biased region" description="Acidic residues" evidence="2">
    <location>
        <begin position="240"/>
        <end position="255"/>
    </location>
</feature>
<dbReference type="Gene3D" id="1.10.196.10">
    <property type="match status" value="1"/>
</dbReference>
<accession>A0A1I8H182</accession>
<keyword evidence="4" id="KW-1185">Reference proteome</keyword>
<dbReference type="InterPro" id="IPR016137">
    <property type="entry name" value="RGS"/>
</dbReference>
<evidence type="ECO:0000256" key="1">
    <source>
        <dbReference type="ARBA" id="ARBA00022700"/>
    </source>
</evidence>
<dbReference type="SMART" id="SM00315">
    <property type="entry name" value="RGS"/>
    <property type="match status" value="1"/>
</dbReference>
<proteinExistence type="predicted"/>
<feature type="region of interest" description="Disordered" evidence="2">
    <location>
        <begin position="36"/>
        <end position="104"/>
    </location>
</feature>
<evidence type="ECO:0000256" key="2">
    <source>
        <dbReference type="SAM" id="MobiDB-lite"/>
    </source>
</evidence>
<feature type="compositionally biased region" description="Low complexity" evidence="2">
    <location>
        <begin position="122"/>
        <end position="134"/>
    </location>
</feature>
<dbReference type="FunFam" id="1.10.196.10:FF:000001">
    <property type="entry name" value="Regulator of G-protein signaling 8"/>
    <property type="match status" value="1"/>
</dbReference>
<dbReference type="InterPro" id="IPR024066">
    <property type="entry name" value="RGS_subdom1/3"/>
</dbReference>
<feature type="compositionally biased region" description="Gly residues" evidence="2">
    <location>
        <begin position="186"/>
        <end position="197"/>
    </location>
</feature>
<dbReference type="AlphaFoldDB" id="A0A1I8H182"/>
<dbReference type="PANTHER" id="PTHR10845:SF192">
    <property type="entry name" value="DOUBLE HIT, ISOFORM B"/>
    <property type="match status" value="1"/>
</dbReference>
<evidence type="ECO:0000259" key="3">
    <source>
        <dbReference type="PROSITE" id="PS50132"/>
    </source>
</evidence>
<dbReference type="PANTHER" id="PTHR10845">
    <property type="entry name" value="REGULATOR OF G PROTEIN SIGNALING"/>
    <property type="match status" value="1"/>
</dbReference>
<dbReference type="PRINTS" id="PR01301">
    <property type="entry name" value="RGSPROTEIN"/>
</dbReference>
<protein>
    <submittedName>
        <fullName evidence="5">RGS domain-containing protein</fullName>
    </submittedName>
</protein>
<name>A0A1I8H182_9PLAT</name>
<dbReference type="WBParaSite" id="maker-uti_cns_0004026-snap-gene-0.2-mRNA-1">
    <property type="protein sequence ID" value="maker-uti_cns_0004026-snap-gene-0.2-mRNA-1"/>
    <property type="gene ID" value="maker-uti_cns_0004026-snap-gene-0.2"/>
</dbReference>
<feature type="compositionally biased region" description="Low complexity" evidence="2">
    <location>
        <begin position="163"/>
        <end position="185"/>
    </location>
</feature>
<dbReference type="PROSITE" id="PS50132">
    <property type="entry name" value="RGS"/>
    <property type="match status" value="1"/>
</dbReference>
<dbReference type="GO" id="GO:0009968">
    <property type="term" value="P:negative regulation of signal transduction"/>
    <property type="evidence" value="ECO:0007669"/>
    <property type="project" value="UniProtKB-KW"/>
</dbReference>
<reference evidence="5" key="1">
    <citation type="submission" date="2016-11" db="UniProtKB">
        <authorList>
            <consortium name="WormBaseParasite"/>
        </authorList>
    </citation>
    <scope>IDENTIFICATION</scope>
</reference>
<keyword evidence="1" id="KW-0734">Signal transduction inhibitor</keyword>
<feature type="region of interest" description="Disordered" evidence="2">
    <location>
        <begin position="490"/>
        <end position="514"/>
    </location>
</feature>
<dbReference type="SUPFAM" id="SSF48097">
    <property type="entry name" value="Regulator of G-protein signaling, RGS"/>
    <property type="match status" value="1"/>
</dbReference>
<dbReference type="Pfam" id="PF00615">
    <property type="entry name" value="RGS"/>
    <property type="match status" value="1"/>
</dbReference>
<organism evidence="4 5">
    <name type="scientific">Macrostomum lignano</name>
    <dbReference type="NCBI Taxonomy" id="282301"/>
    <lineage>
        <taxon>Eukaryota</taxon>
        <taxon>Metazoa</taxon>
        <taxon>Spiralia</taxon>
        <taxon>Lophotrochozoa</taxon>
        <taxon>Platyhelminthes</taxon>
        <taxon>Rhabditophora</taxon>
        <taxon>Macrostomorpha</taxon>
        <taxon>Macrostomida</taxon>
        <taxon>Macrostomidae</taxon>
        <taxon>Macrostomum</taxon>
    </lineage>
</organism>
<feature type="region of interest" description="Disordered" evidence="2">
    <location>
        <begin position="122"/>
        <end position="151"/>
    </location>
</feature>
<feature type="compositionally biased region" description="Low complexity" evidence="2">
    <location>
        <begin position="385"/>
        <end position="398"/>
    </location>
</feature>
<feature type="region of interest" description="Disordered" evidence="2">
    <location>
        <begin position="163"/>
        <end position="404"/>
    </location>
</feature>
<feature type="compositionally biased region" description="Low complexity" evidence="2">
    <location>
        <begin position="225"/>
        <end position="239"/>
    </location>
</feature>
<feature type="compositionally biased region" description="Basic and acidic residues" evidence="2">
    <location>
        <begin position="330"/>
        <end position="339"/>
    </location>
</feature>
<feature type="domain" description="RGS" evidence="3">
    <location>
        <begin position="417"/>
        <end position="482"/>
    </location>
</feature>
<dbReference type="InterPro" id="IPR044926">
    <property type="entry name" value="RGS_subdomain_2"/>
</dbReference>
<feature type="compositionally biased region" description="Low complexity" evidence="2">
    <location>
        <begin position="58"/>
        <end position="67"/>
    </location>
</feature>
<feature type="compositionally biased region" description="Low complexity" evidence="2">
    <location>
        <begin position="86"/>
        <end position="99"/>
    </location>
</feature>
<sequence length="551" mass="58098">PRAVMTAVHNYTQSEVYDEAKAESQLTAVAAAAAALGGGPCGRDMRPQQLTGPEKALQQQQQQQQQQQKKKSPKMPASPANAGQNFVSTSSVSRRSFLTGQKSRPGLHCIARENVFKHATATEASSSAATLNSAGMSGKPRRKISAPSGPVASVFGLFNFQKSASKAASQPSVDLAAASGSTASPGGSGRRAGGAGGSSSRRPEVHAEEDEDELDENNSAKPATDEGGSSDGECSGDSGDNSDEEEDDEEDEDDSSSAAASQGGAGSGKPSRLDKVRQLGKPAIHRSQSTGDSQGGASGTGCATGVAEGGATPAHALFLQHKQKARPRKSHEDGGESRDSAGGVYDGEDSRTSSGDSRKKKKSIGEKLNFLSRKSPGENSPTSTKGRAGDSSAASASEKSVRAVKPNYEQVQRWGNSFDSLLNDKYGLALFRAFLKTEYSDENIEFWVACEEYRGLTGPKRQALKAQKIYNEFVAFQAPREAGCRKRVRPAKPVPRCSPNRAAELPSSEPSPAGRQQLCAVKNWAGCPQSVSRRGRLPEPLFPWDWGGIHN</sequence>
<dbReference type="Gene3D" id="1.10.167.10">
    <property type="entry name" value="Regulator of G-protein Signalling 4, domain 2"/>
    <property type="match status" value="1"/>
</dbReference>
<dbReference type="InterPro" id="IPR036305">
    <property type="entry name" value="RGS_sf"/>
</dbReference>